<organism evidence="2 3">
    <name type="scientific">Senna tora</name>
    <dbReference type="NCBI Taxonomy" id="362788"/>
    <lineage>
        <taxon>Eukaryota</taxon>
        <taxon>Viridiplantae</taxon>
        <taxon>Streptophyta</taxon>
        <taxon>Embryophyta</taxon>
        <taxon>Tracheophyta</taxon>
        <taxon>Spermatophyta</taxon>
        <taxon>Magnoliopsida</taxon>
        <taxon>eudicotyledons</taxon>
        <taxon>Gunneridae</taxon>
        <taxon>Pentapetalae</taxon>
        <taxon>rosids</taxon>
        <taxon>fabids</taxon>
        <taxon>Fabales</taxon>
        <taxon>Fabaceae</taxon>
        <taxon>Caesalpinioideae</taxon>
        <taxon>Cassia clade</taxon>
        <taxon>Senna</taxon>
    </lineage>
</organism>
<evidence type="ECO:0000256" key="1">
    <source>
        <dbReference type="SAM" id="SignalP"/>
    </source>
</evidence>
<dbReference type="EMBL" id="JAAIUW010000008">
    <property type="protein sequence ID" value="KAF7819107.1"/>
    <property type="molecule type" value="Genomic_DNA"/>
</dbReference>
<dbReference type="AlphaFoldDB" id="A0A834TDR6"/>
<evidence type="ECO:0000313" key="2">
    <source>
        <dbReference type="EMBL" id="KAF7819107.1"/>
    </source>
</evidence>
<keyword evidence="3" id="KW-1185">Reference proteome</keyword>
<dbReference type="PANTHER" id="PTHR48156:SF1">
    <property type="entry name" value="TRANSMEMBRANE PROTEIN"/>
    <property type="match status" value="1"/>
</dbReference>
<evidence type="ECO:0000313" key="3">
    <source>
        <dbReference type="Proteomes" id="UP000634136"/>
    </source>
</evidence>
<accession>A0A834TDR6</accession>
<sequence>MGMPWGMTLWMAKMVWIALSGWVSSCLTVADEVANSLRAGDIGPFHVG</sequence>
<proteinExistence type="predicted"/>
<protein>
    <submittedName>
        <fullName evidence="2">Uncharacterized protein</fullName>
    </submittedName>
</protein>
<comment type="caution">
    <text evidence="2">The sequence shown here is derived from an EMBL/GenBank/DDBJ whole genome shotgun (WGS) entry which is preliminary data.</text>
</comment>
<name>A0A834TDR6_9FABA</name>
<gene>
    <name evidence="2" type="ORF">G2W53_024562</name>
</gene>
<dbReference type="Proteomes" id="UP000634136">
    <property type="component" value="Unassembled WGS sequence"/>
</dbReference>
<reference evidence="2" key="1">
    <citation type="submission" date="2020-09" db="EMBL/GenBank/DDBJ databases">
        <title>Genome-Enabled Discovery of Anthraquinone Biosynthesis in Senna tora.</title>
        <authorList>
            <person name="Kang S.-H."/>
            <person name="Pandey R.P."/>
            <person name="Lee C.-M."/>
            <person name="Sim J.-S."/>
            <person name="Jeong J.-T."/>
            <person name="Choi B.-S."/>
            <person name="Jung M."/>
            <person name="Ginzburg D."/>
            <person name="Zhao K."/>
            <person name="Won S.Y."/>
            <person name="Oh T.-J."/>
            <person name="Yu Y."/>
            <person name="Kim N.-H."/>
            <person name="Lee O.R."/>
            <person name="Lee T.-H."/>
            <person name="Bashyal P."/>
            <person name="Kim T.-S."/>
            <person name="Lee W.-H."/>
            <person name="Kawkins C."/>
            <person name="Kim C.-K."/>
            <person name="Kim J.S."/>
            <person name="Ahn B.O."/>
            <person name="Rhee S.Y."/>
            <person name="Sohng J.K."/>
        </authorList>
    </citation>
    <scope>NUCLEOTIDE SEQUENCE</scope>
    <source>
        <tissue evidence="2">Leaf</tissue>
    </source>
</reference>
<feature type="chain" id="PRO_5033054498" evidence="1">
    <location>
        <begin position="26"/>
        <end position="48"/>
    </location>
</feature>
<dbReference type="OrthoDB" id="603217at2759"/>
<feature type="signal peptide" evidence="1">
    <location>
        <begin position="1"/>
        <end position="25"/>
    </location>
</feature>
<dbReference type="PANTHER" id="PTHR48156">
    <property type="entry name" value="TRANSMEMBRANE PROTEIN"/>
    <property type="match status" value="1"/>
</dbReference>
<keyword evidence="1" id="KW-0732">Signal</keyword>